<gene>
    <name evidence="1" type="ORF">AVDCRST_MAG49-4128</name>
</gene>
<dbReference type="EMBL" id="CADCWG010000301">
    <property type="protein sequence ID" value="CAA9575558.1"/>
    <property type="molecule type" value="Genomic_DNA"/>
</dbReference>
<name>A0A6J4VD49_9BACT</name>
<proteinExistence type="predicted"/>
<sequence>MGRSRAGRGLARSVRHAVTVAGDVTGGADHAVVMSGV</sequence>
<protein>
    <submittedName>
        <fullName evidence="1">Uncharacterized protein</fullName>
    </submittedName>
</protein>
<evidence type="ECO:0000313" key="1">
    <source>
        <dbReference type="EMBL" id="CAA9575558.1"/>
    </source>
</evidence>
<dbReference type="AlphaFoldDB" id="A0A6J4VD49"/>
<organism evidence="1">
    <name type="scientific">uncultured Thermomicrobiales bacterium</name>
    <dbReference type="NCBI Taxonomy" id="1645740"/>
    <lineage>
        <taxon>Bacteria</taxon>
        <taxon>Pseudomonadati</taxon>
        <taxon>Thermomicrobiota</taxon>
        <taxon>Thermomicrobia</taxon>
        <taxon>Thermomicrobiales</taxon>
        <taxon>environmental samples</taxon>
    </lineage>
</organism>
<reference evidence="1" key="1">
    <citation type="submission" date="2020-02" db="EMBL/GenBank/DDBJ databases">
        <authorList>
            <person name="Meier V. D."/>
        </authorList>
    </citation>
    <scope>NUCLEOTIDE SEQUENCE</scope>
    <source>
        <strain evidence="1">AVDCRST_MAG49</strain>
    </source>
</reference>
<accession>A0A6J4VD49</accession>